<dbReference type="PROSITE" id="PS51339">
    <property type="entry name" value="PPASE_MYOTUBULARIN"/>
    <property type="match status" value="1"/>
</dbReference>
<dbReference type="InterPro" id="IPR010569">
    <property type="entry name" value="Myotubularin-like_Pase_dom"/>
</dbReference>
<evidence type="ECO:0000313" key="4">
    <source>
        <dbReference type="EMBL" id="GMG56531.1"/>
    </source>
</evidence>
<feature type="binding site" evidence="2">
    <location>
        <begin position="41"/>
        <end position="42"/>
    </location>
    <ligand>
        <name>substrate</name>
    </ligand>
</feature>
<proteinExistence type="predicted"/>
<dbReference type="Pfam" id="PF06602">
    <property type="entry name" value="Myotub-related"/>
    <property type="match status" value="1"/>
</dbReference>
<protein>
    <submittedName>
        <fullName evidence="4">Unnamed protein product</fullName>
    </submittedName>
</protein>
<dbReference type="GO" id="GO:0004438">
    <property type="term" value="F:phosphatidylinositol-3-phosphate phosphatase activity"/>
    <property type="evidence" value="ECO:0007669"/>
    <property type="project" value="TreeGrafter"/>
</dbReference>
<dbReference type="PANTHER" id="PTHR10807:SF128">
    <property type="entry name" value="PHOSPHATIDYLINOSITOL-3,5-BISPHOSPHATE 3-PHOSPHATASE"/>
    <property type="match status" value="1"/>
</dbReference>
<evidence type="ECO:0000259" key="3">
    <source>
        <dbReference type="PROSITE" id="PS51339"/>
    </source>
</evidence>
<sequence length="308" mass="36368">MNVIVDARPVKNAIAQHAIGGGTENGDNYKNVKRIFLNIENIHSMRESLGKVKEALKDSDISSQLINKELLEKSNWLYHVRNILKQVDLLTKTIELNSMHLVVHCSDGWDRTSQIVSLIQICLDPYYRTLEGFIVLIEKEWCSFGHKFNERLGHLINESNFTNNTNGNGKMGGAGSVLNAIKDNILNDDLESPVFQQFLDCLYQLMRQEPNEFEYNERFLRRLVYHLYSCQYGTFLYDCEREKKQLQLELKTRSVWDYFKSRKREFCDLQYEEKSKKESIYPRYNDVRYWYQLYGKRDGEMNVNSEQH</sequence>
<feature type="domain" description="Myotubularin phosphatase" evidence="3">
    <location>
        <begin position="1"/>
        <end position="294"/>
    </location>
</feature>
<dbReference type="GO" id="GO:0016020">
    <property type="term" value="C:membrane"/>
    <property type="evidence" value="ECO:0007669"/>
    <property type="project" value="TreeGrafter"/>
</dbReference>
<reference evidence="4" key="1">
    <citation type="submission" date="2023-04" db="EMBL/GenBank/DDBJ databases">
        <title>Ambrosiozyma monospora NBRC 1965.</title>
        <authorList>
            <person name="Ichikawa N."/>
            <person name="Sato H."/>
            <person name="Tonouchi N."/>
        </authorList>
    </citation>
    <scope>NUCLEOTIDE SEQUENCE</scope>
    <source>
        <strain evidence="4">NBRC 1965</strain>
    </source>
</reference>
<dbReference type="EMBL" id="BSXU01007775">
    <property type="protein sequence ID" value="GMG56531.1"/>
    <property type="molecule type" value="Genomic_DNA"/>
</dbReference>
<dbReference type="InterPro" id="IPR016130">
    <property type="entry name" value="Tyr_Pase_AS"/>
</dbReference>
<dbReference type="OrthoDB" id="271628at2759"/>
<name>A0A9W6Z0P9_AMBMO</name>
<organism evidence="4 5">
    <name type="scientific">Ambrosiozyma monospora</name>
    <name type="common">Yeast</name>
    <name type="synonym">Endomycopsis monosporus</name>
    <dbReference type="NCBI Taxonomy" id="43982"/>
    <lineage>
        <taxon>Eukaryota</taxon>
        <taxon>Fungi</taxon>
        <taxon>Dikarya</taxon>
        <taxon>Ascomycota</taxon>
        <taxon>Saccharomycotina</taxon>
        <taxon>Pichiomycetes</taxon>
        <taxon>Pichiales</taxon>
        <taxon>Pichiaceae</taxon>
        <taxon>Ambrosiozyma</taxon>
    </lineage>
</organism>
<dbReference type="PROSITE" id="PS00383">
    <property type="entry name" value="TYR_PHOSPHATASE_1"/>
    <property type="match status" value="1"/>
</dbReference>
<dbReference type="InterPro" id="IPR030564">
    <property type="entry name" value="Myotubularin"/>
</dbReference>
<keyword evidence="5" id="KW-1185">Reference proteome</keyword>
<dbReference type="GO" id="GO:0046856">
    <property type="term" value="P:phosphatidylinositol dephosphorylation"/>
    <property type="evidence" value="ECO:0007669"/>
    <property type="project" value="TreeGrafter"/>
</dbReference>
<feature type="binding site" evidence="2">
    <location>
        <begin position="105"/>
        <end position="111"/>
    </location>
    <ligand>
        <name>substrate</name>
    </ligand>
</feature>
<accession>A0A9W6Z0P9</accession>
<comment type="caution">
    <text evidence="4">The sequence shown here is derived from an EMBL/GenBank/DDBJ whole genome shotgun (WGS) entry which is preliminary data.</text>
</comment>
<dbReference type="GO" id="GO:0005737">
    <property type="term" value="C:cytoplasm"/>
    <property type="evidence" value="ECO:0007669"/>
    <property type="project" value="TreeGrafter"/>
</dbReference>
<dbReference type="SUPFAM" id="SSF52799">
    <property type="entry name" value="(Phosphotyrosine protein) phosphatases II"/>
    <property type="match status" value="1"/>
</dbReference>
<dbReference type="AlphaFoldDB" id="A0A9W6Z0P9"/>
<feature type="active site" description="Phosphocysteine intermediate" evidence="1">
    <location>
        <position position="105"/>
    </location>
</feature>
<dbReference type="PANTHER" id="PTHR10807">
    <property type="entry name" value="MYOTUBULARIN-RELATED"/>
    <property type="match status" value="1"/>
</dbReference>
<dbReference type="Proteomes" id="UP001165063">
    <property type="component" value="Unassembled WGS sequence"/>
</dbReference>
<gene>
    <name evidence="4" type="ORF">Amon01_000859800</name>
</gene>
<evidence type="ECO:0000313" key="5">
    <source>
        <dbReference type="Proteomes" id="UP001165063"/>
    </source>
</evidence>
<dbReference type="CDD" id="cd14507">
    <property type="entry name" value="PTP-MTM-like"/>
    <property type="match status" value="1"/>
</dbReference>
<dbReference type="InterPro" id="IPR029021">
    <property type="entry name" value="Prot-tyrosine_phosphatase-like"/>
</dbReference>
<evidence type="ECO:0000256" key="1">
    <source>
        <dbReference type="PIRSR" id="PIRSR630564-1"/>
    </source>
</evidence>
<evidence type="ECO:0000256" key="2">
    <source>
        <dbReference type="PIRSR" id="PIRSR630564-2"/>
    </source>
</evidence>